<dbReference type="AlphaFoldDB" id="A0AA35RJC4"/>
<dbReference type="PANTHER" id="PTHR12121">
    <property type="entry name" value="CARBON CATABOLITE REPRESSOR PROTEIN 4"/>
    <property type="match status" value="1"/>
</dbReference>
<feature type="region of interest" description="Disordered" evidence="1">
    <location>
        <begin position="1"/>
        <end position="59"/>
    </location>
</feature>
<feature type="non-terminal residue" evidence="3">
    <location>
        <position position="1"/>
    </location>
</feature>
<feature type="domain" description="Endonuclease/exonuclease/phosphatase" evidence="2">
    <location>
        <begin position="159"/>
        <end position="358"/>
    </location>
</feature>
<evidence type="ECO:0000313" key="3">
    <source>
        <dbReference type="EMBL" id="CAI8011162.1"/>
    </source>
</evidence>
<dbReference type="GO" id="GO:0000175">
    <property type="term" value="F:3'-5'-RNA exonuclease activity"/>
    <property type="evidence" value="ECO:0007669"/>
    <property type="project" value="TreeGrafter"/>
</dbReference>
<keyword evidence="4" id="KW-1185">Reference proteome</keyword>
<dbReference type="InterPro" id="IPR005135">
    <property type="entry name" value="Endo/exonuclease/phosphatase"/>
</dbReference>
<dbReference type="SUPFAM" id="SSF56219">
    <property type="entry name" value="DNase I-like"/>
    <property type="match status" value="1"/>
</dbReference>
<accession>A0AA35RJC4</accession>
<reference evidence="3" key="1">
    <citation type="submission" date="2023-03" db="EMBL/GenBank/DDBJ databases">
        <authorList>
            <person name="Steffen K."/>
            <person name="Cardenas P."/>
        </authorList>
    </citation>
    <scope>NUCLEOTIDE SEQUENCE</scope>
</reference>
<protein>
    <submittedName>
        <fullName evidence="3">Protein angel homolog 2</fullName>
    </submittedName>
</protein>
<dbReference type="PANTHER" id="PTHR12121:SF34">
    <property type="entry name" value="PROTEIN ANGEL"/>
    <property type="match status" value="1"/>
</dbReference>
<dbReference type="Proteomes" id="UP001174909">
    <property type="component" value="Unassembled WGS sequence"/>
</dbReference>
<evidence type="ECO:0000313" key="4">
    <source>
        <dbReference type="Proteomes" id="UP001174909"/>
    </source>
</evidence>
<dbReference type="InterPro" id="IPR036691">
    <property type="entry name" value="Endo/exonu/phosph_ase_sf"/>
</dbReference>
<dbReference type="InterPro" id="IPR050410">
    <property type="entry name" value="CCR4/nocturin_mRNA_transcr"/>
</dbReference>
<comment type="caution">
    <text evidence="3">The sequence shown here is derived from an EMBL/GenBank/DDBJ whole genome shotgun (WGS) entry which is preliminary data.</text>
</comment>
<name>A0AA35RJC4_GEOBA</name>
<feature type="compositionally biased region" description="Basic residues" evidence="1">
    <location>
        <begin position="11"/>
        <end position="24"/>
    </location>
</feature>
<organism evidence="3 4">
    <name type="scientific">Geodia barretti</name>
    <name type="common">Barrett's horny sponge</name>
    <dbReference type="NCBI Taxonomy" id="519541"/>
    <lineage>
        <taxon>Eukaryota</taxon>
        <taxon>Metazoa</taxon>
        <taxon>Porifera</taxon>
        <taxon>Demospongiae</taxon>
        <taxon>Heteroscleromorpha</taxon>
        <taxon>Tetractinellida</taxon>
        <taxon>Astrophorina</taxon>
        <taxon>Geodiidae</taxon>
        <taxon>Geodia</taxon>
    </lineage>
</organism>
<evidence type="ECO:0000259" key="2">
    <source>
        <dbReference type="Pfam" id="PF03372"/>
    </source>
</evidence>
<proteinExistence type="predicted"/>
<dbReference type="EMBL" id="CASHTH010001083">
    <property type="protein sequence ID" value="CAI8011162.1"/>
    <property type="molecule type" value="Genomic_DNA"/>
</dbReference>
<dbReference type="Pfam" id="PF03372">
    <property type="entry name" value="Exo_endo_phos"/>
    <property type="match status" value="1"/>
</dbReference>
<feature type="region of interest" description="Disordered" evidence="1">
    <location>
        <begin position="107"/>
        <end position="131"/>
    </location>
</feature>
<evidence type="ECO:0000256" key="1">
    <source>
        <dbReference type="SAM" id="MobiDB-lite"/>
    </source>
</evidence>
<sequence length="383" mass="42939">MSGASGERGVSRGRGRGRRGRGRGWRGGERDRQSWGEVFAVGPAPGLRGSFPRPPGRGRGVELWPSLQPDHMPSWFSGPQWYPGRGRGFVQPPHFPPPAFAPTLYPSAPPRHPTPRHPSTLPRHPTPHGRGNPLLQRPWETINEPEQVGQTLPTILMVMTYNVLAQSLIDKNMHLYRNTGALYWESRRQLLLRELREARADIVCLQEVEEEHYHNWFLPNMSSLGYGGLYKKRTGENTDGCAVFYNSSRLKLLDWRPVEFQRRVKVLDRDNVGLVAKFEIPVSGQRSAAFCLATTHLLFNPKAGEVKLAQMVCLLAELDRLATPPSGEPRLACIVCGDLNSLPSSPLLRFLENGVLRLLWTQEGPGSRVPLQRLLTERANPGT</sequence>
<dbReference type="Gene3D" id="3.60.10.10">
    <property type="entry name" value="Endonuclease/exonuclease/phosphatase"/>
    <property type="match status" value="1"/>
</dbReference>
<gene>
    <name evidence="3" type="ORF">GBAR_LOCUS7253</name>
</gene>